<feature type="domain" description="HTH lysR-type" evidence="5">
    <location>
        <begin position="13"/>
        <end position="70"/>
    </location>
</feature>
<dbReference type="Gene3D" id="1.10.10.10">
    <property type="entry name" value="Winged helix-like DNA-binding domain superfamily/Winged helix DNA-binding domain"/>
    <property type="match status" value="1"/>
</dbReference>
<name>A0ABT2YC39_9BURK</name>
<evidence type="ECO:0000256" key="2">
    <source>
        <dbReference type="ARBA" id="ARBA00023015"/>
    </source>
</evidence>
<dbReference type="Gene3D" id="3.40.190.290">
    <property type="match status" value="1"/>
</dbReference>
<gene>
    <name evidence="6" type="ORF">LNV07_05805</name>
</gene>
<keyword evidence="7" id="KW-1185">Reference proteome</keyword>
<dbReference type="NCBIfam" id="NF008239">
    <property type="entry name" value="PRK11013.1"/>
    <property type="match status" value="1"/>
</dbReference>
<dbReference type="RefSeq" id="WP_263570219.1">
    <property type="nucleotide sequence ID" value="NZ_JAJIRN010000002.1"/>
</dbReference>
<dbReference type="InterPro" id="IPR036390">
    <property type="entry name" value="WH_DNA-bd_sf"/>
</dbReference>
<dbReference type="PRINTS" id="PR00039">
    <property type="entry name" value="HTHLYSR"/>
</dbReference>
<evidence type="ECO:0000256" key="1">
    <source>
        <dbReference type="ARBA" id="ARBA00009437"/>
    </source>
</evidence>
<dbReference type="InterPro" id="IPR036388">
    <property type="entry name" value="WH-like_DNA-bd_sf"/>
</dbReference>
<comment type="similarity">
    <text evidence="1">Belongs to the LysR transcriptional regulatory family.</text>
</comment>
<dbReference type="InterPro" id="IPR000847">
    <property type="entry name" value="LysR_HTH_N"/>
</dbReference>
<protein>
    <submittedName>
        <fullName evidence="6">LysR family transcriptional regulator</fullName>
    </submittedName>
</protein>
<keyword evidence="3" id="KW-0238">DNA-binding</keyword>
<dbReference type="InterPro" id="IPR005119">
    <property type="entry name" value="LysR_subst-bd"/>
</dbReference>
<dbReference type="PANTHER" id="PTHR30427">
    <property type="entry name" value="TRANSCRIPTIONAL ACTIVATOR PROTEIN LYSR"/>
    <property type="match status" value="1"/>
</dbReference>
<comment type="caution">
    <text evidence="6">The sequence shown here is derived from an EMBL/GenBank/DDBJ whole genome shotgun (WGS) entry which is preliminary data.</text>
</comment>
<evidence type="ECO:0000256" key="4">
    <source>
        <dbReference type="ARBA" id="ARBA00023163"/>
    </source>
</evidence>
<proteinExistence type="inferred from homology"/>
<evidence type="ECO:0000313" key="6">
    <source>
        <dbReference type="EMBL" id="MCV2367605.1"/>
    </source>
</evidence>
<dbReference type="SUPFAM" id="SSF53850">
    <property type="entry name" value="Periplasmic binding protein-like II"/>
    <property type="match status" value="1"/>
</dbReference>
<dbReference type="Pfam" id="PF03466">
    <property type="entry name" value="LysR_substrate"/>
    <property type="match status" value="1"/>
</dbReference>
<reference evidence="6 7" key="1">
    <citation type="submission" date="2021-11" db="EMBL/GenBank/DDBJ databases">
        <authorList>
            <person name="Liang Q."/>
            <person name="Mou H."/>
            <person name="Liu Z."/>
        </authorList>
    </citation>
    <scope>NUCLEOTIDE SEQUENCE [LARGE SCALE GENOMIC DNA]</scope>
    <source>
        <strain evidence="6 7">CHU3</strain>
    </source>
</reference>
<sequence length="315" mass="34279">MSNDPIGSPSQRLTHRHIEVFRAVMTAGSVTEAAALLHSSQPTISRELARLEHLLGYALFERLRGRLKPNARALALFDEVLRSYQSLDHIAGHARALGRAEQAVRLSVLCLPALSHALLPGACADFMARHSGVQLSITPQESPLLEEWMSAQRFDLGLTEQGQQVVAGTELLPLLALDEVCVLPAGHCLLSKSVLTPLDFEAQDFVSLSAEDPYRAQLDAIFAQQGVNRRLRLETHSAVAVCAMVSAGMGLSIINPLTALSMAGPQLHLRRFTVSVPFCVNALMPLYRPAQPLVEHLIECLKAEALRLQSRLGAV</sequence>
<keyword evidence="2" id="KW-0805">Transcription regulation</keyword>
<keyword evidence="4" id="KW-0804">Transcription</keyword>
<evidence type="ECO:0000259" key="5">
    <source>
        <dbReference type="PROSITE" id="PS50931"/>
    </source>
</evidence>
<accession>A0ABT2YC39</accession>
<dbReference type="PANTHER" id="PTHR30427:SF1">
    <property type="entry name" value="TRANSCRIPTIONAL ACTIVATOR PROTEIN LYSR"/>
    <property type="match status" value="1"/>
</dbReference>
<dbReference type="EMBL" id="JAJIRN010000002">
    <property type="protein sequence ID" value="MCV2367605.1"/>
    <property type="molecule type" value="Genomic_DNA"/>
</dbReference>
<evidence type="ECO:0000256" key="3">
    <source>
        <dbReference type="ARBA" id="ARBA00023125"/>
    </source>
</evidence>
<dbReference type="PROSITE" id="PS50931">
    <property type="entry name" value="HTH_LYSR"/>
    <property type="match status" value="1"/>
</dbReference>
<organism evidence="6 7">
    <name type="scientific">Roseateles oligotrophus</name>
    <dbReference type="NCBI Taxonomy" id="1769250"/>
    <lineage>
        <taxon>Bacteria</taxon>
        <taxon>Pseudomonadati</taxon>
        <taxon>Pseudomonadota</taxon>
        <taxon>Betaproteobacteria</taxon>
        <taxon>Burkholderiales</taxon>
        <taxon>Sphaerotilaceae</taxon>
        <taxon>Roseateles</taxon>
    </lineage>
</organism>
<evidence type="ECO:0000313" key="7">
    <source>
        <dbReference type="Proteomes" id="UP001209701"/>
    </source>
</evidence>
<dbReference type="SUPFAM" id="SSF46785">
    <property type="entry name" value="Winged helix' DNA-binding domain"/>
    <property type="match status" value="1"/>
</dbReference>
<dbReference type="Pfam" id="PF00126">
    <property type="entry name" value="HTH_1"/>
    <property type="match status" value="1"/>
</dbReference>
<dbReference type="Proteomes" id="UP001209701">
    <property type="component" value="Unassembled WGS sequence"/>
</dbReference>